<evidence type="ECO:0000313" key="2">
    <source>
        <dbReference type="EMBL" id="MBW0468419.1"/>
    </source>
</evidence>
<gene>
    <name evidence="2" type="ORF">O181_008134</name>
</gene>
<feature type="compositionally biased region" description="Pro residues" evidence="1">
    <location>
        <begin position="1"/>
        <end position="11"/>
    </location>
</feature>
<keyword evidence="3" id="KW-1185">Reference proteome</keyword>
<organism evidence="2 3">
    <name type="scientific">Austropuccinia psidii MF-1</name>
    <dbReference type="NCBI Taxonomy" id="1389203"/>
    <lineage>
        <taxon>Eukaryota</taxon>
        <taxon>Fungi</taxon>
        <taxon>Dikarya</taxon>
        <taxon>Basidiomycota</taxon>
        <taxon>Pucciniomycotina</taxon>
        <taxon>Pucciniomycetes</taxon>
        <taxon>Pucciniales</taxon>
        <taxon>Sphaerophragmiaceae</taxon>
        <taxon>Austropuccinia</taxon>
    </lineage>
</organism>
<accession>A0A9Q3BM45</accession>
<reference evidence="2" key="1">
    <citation type="submission" date="2021-03" db="EMBL/GenBank/DDBJ databases">
        <title>Draft genome sequence of rust myrtle Austropuccinia psidii MF-1, a brazilian biotype.</title>
        <authorList>
            <person name="Quecine M.C."/>
            <person name="Pachon D.M.R."/>
            <person name="Bonatelli M.L."/>
            <person name="Correr F.H."/>
            <person name="Franceschini L.M."/>
            <person name="Leite T.F."/>
            <person name="Margarido G.R.A."/>
            <person name="Almeida C.A."/>
            <person name="Ferrarezi J.A."/>
            <person name="Labate C.A."/>
        </authorList>
    </citation>
    <scope>NUCLEOTIDE SEQUENCE</scope>
    <source>
        <strain evidence="2">MF-1</strain>
    </source>
</reference>
<dbReference type="AlphaFoldDB" id="A0A9Q3BM45"/>
<dbReference type="EMBL" id="AVOT02001857">
    <property type="protein sequence ID" value="MBW0468419.1"/>
    <property type="molecule type" value="Genomic_DNA"/>
</dbReference>
<dbReference type="Proteomes" id="UP000765509">
    <property type="component" value="Unassembled WGS sequence"/>
</dbReference>
<evidence type="ECO:0000313" key="3">
    <source>
        <dbReference type="Proteomes" id="UP000765509"/>
    </source>
</evidence>
<feature type="compositionally biased region" description="Polar residues" evidence="1">
    <location>
        <begin position="14"/>
        <end position="24"/>
    </location>
</feature>
<proteinExistence type="predicted"/>
<sequence length="126" mass="14890">MRPSPIPPPRKSPMVTSQKLQPVASSRKRREDQWPLPFPAAQLFQRRECLPVWVTREDPNMENEGQDYVARLLRRVDRNSREVISYANHRMIPGTAFEEMDAKALWYEDELINDSQRNFDHLGRDN</sequence>
<evidence type="ECO:0000256" key="1">
    <source>
        <dbReference type="SAM" id="MobiDB-lite"/>
    </source>
</evidence>
<comment type="caution">
    <text evidence="2">The sequence shown here is derived from an EMBL/GenBank/DDBJ whole genome shotgun (WGS) entry which is preliminary data.</text>
</comment>
<name>A0A9Q3BM45_9BASI</name>
<feature type="region of interest" description="Disordered" evidence="1">
    <location>
        <begin position="1"/>
        <end position="34"/>
    </location>
</feature>
<protein>
    <submittedName>
        <fullName evidence="2">Uncharacterized protein</fullName>
    </submittedName>
</protein>